<keyword evidence="1" id="KW-0812">Transmembrane</keyword>
<accession>A0A645CVD9</accession>
<proteinExistence type="predicted"/>
<name>A0A645CVD9_9ZZZZ</name>
<dbReference type="EMBL" id="VSSQ01030362">
    <property type="protein sequence ID" value="MPM80871.1"/>
    <property type="molecule type" value="Genomic_DNA"/>
</dbReference>
<comment type="caution">
    <text evidence="2">The sequence shown here is derived from an EMBL/GenBank/DDBJ whole genome shotgun (WGS) entry which is preliminary data.</text>
</comment>
<gene>
    <name evidence="2" type="ORF">SDC9_127922</name>
</gene>
<feature type="transmembrane region" description="Helical" evidence="1">
    <location>
        <begin position="56"/>
        <end position="77"/>
    </location>
</feature>
<reference evidence="2" key="1">
    <citation type="submission" date="2019-08" db="EMBL/GenBank/DDBJ databases">
        <authorList>
            <person name="Kucharzyk K."/>
            <person name="Murdoch R.W."/>
            <person name="Higgins S."/>
            <person name="Loffler F."/>
        </authorList>
    </citation>
    <scope>NUCLEOTIDE SEQUENCE</scope>
</reference>
<dbReference type="AlphaFoldDB" id="A0A645CVD9"/>
<keyword evidence="1" id="KW-0472">Membrane</keyword>
<organism evidence="2">
    <name type="scientific">bioreactor metagenome</name>
    <dbReference type="NCBI Taxonomy" id="1076179"/>
    <lineage>
        <taxon>unclassified sequences</taxon>
        <taxon>metagenomes</taxon>
        <taxon>ecological metagenomes</taxon>
    </lineage>
</organism>
<sequence>MKTPKLLPESMQNLTEFSKWFVVTAVRVWICGGLYGGIVLLIQIYLATYSIDLTGYLMYLAVPLTAGAVGYFCKAAFENREKIKNSRFEQQNEPYLKGYAEFMEKEDEEAEGQSNELHV</sequence>
<protein>
    <submittedName>
        <fullName evidence="2">Uncharacterized protein</fullName>
    </submittedName>
</protein>
<evidence type="ECO:0000313" key="2">
    <source>
        <dbReference type="EMBL" id="MPM80871.1"/>
    </source>
</evidence>
<evidence type="ECO:0000256" key="1">
    <source>
        <dbReference type="SAM" id="Phobius"/>
    </source>
</evidence>
<keyword evidence="1" id="KW-1133">Transmembrane helix</keyword>
<feature type="transmembrane region" description="Helical" evidence="1">
    <location>
        <begin position="20"/>
        <end position="44"/>
    </location>
</feature>